<dbReference type="GO" id="GO:0015627">
    <property type="term" value="C:type II protein secretion system complex"/>
    <property type="evidence" value="ECO:0007669"/>
    <property type="project" value="TreeGrafter"/>
</dbReference>
<protein>
    <submittedName>
        <fullName evidence="4">BON domain-containing protein</fullName>
    </submittedName>
</protein>
<dbReference type="Pfam" id="PF13629">
    <property type="entry name" value="T2SS-T3SS_pil_N"/>
    <property type="match status" value="1"/>
</dbReference>
<evidence type="ECO:0000313" key="5">
    <source>
        <dbReference type="Proteomes" id="UP000470384"/>
    </source>
</evidence>
<comment type="caution">
    <text evidence="4">The sequence shown here is derived from an EMBL/GenBank/DDBJ whole genome shotgun (WGS) entry which is preliminary data.</text>
</comment>
<evidence type="ECO:0000259" key="3">
    <source>
        <dbReference type="PROSITE" id="PS50914"/>
    </source>
</evidence>
<keyword evidence="2" id="KW-0732">Signal</keyword>
<keyword evidence="5" id="KW-1185">Reference proteome</keyword>
<dbReference type="PRINTS" id="PR00811">
    <property type="entry name" value="BCTERIALGSPD"/>
</dbReference>
<dbReference type="PANTHER" id="PTHR30332">
    <property type="entry name" value="PROBABLE GENERAL SECRETION PATHWAY PROTEIN D"/>
    <property type="match status" value="1"/>
</dbReference>
<dbReference type="InterPro" id="IPR001775">
    <property type="entry name" value="GspD/PilQ"/>
</dbReference>
<gene>
    <name evidence="4" type="ORF">GTQ45_04230</name>
</gene>
<accession>A0A845Q904</accession>
<dbReference type="PANTHER" id="PTHR30332:SF17">
    <property type="entry name" value="TYPE IV PILIATION SYSTEM PROTEIN DR_0774-RELATED"/>
    <property type="match status" value="1"/>
</dbReference>
<dbReference type="OrthoDB" id="9775455at2"/>
<dbReference type="InterPro" id="IPR007055">
    <property type="entry name" value="BON_dom"/>
</dbReference>
<feature type="signal peptide" evidence="2">
    <location>
        <begin position="1"/>
        <end position="26"/>
    </location>
</feature>
<comment type="similarity">
    <text evidence="1">Belongs to the bacterial secretin family.</text>
</comment>
<feature type="domain" description="BON" evidence="3">
    <location>
        <begin position="124"/>
        <end position="194"/>
    </location>
</feature>
<evidence type="ECO:0000313" key="4">
    <source>
        <dbReference type="EMBL" id="NBG94934.1"/>
    </source>
</evidence>
<dbReference type="GO" id="GO:0009306">
    <property type="term" value="P:protein secretion"/>
    <property type="evidence" value="ECO:0007669"/>
    <property type="project" value="InterPro"/>
</dbReference>
<dbReference type="EMBL" id="WXYQ01000004">
    <property type="protein sequence ID" value="NBG94934.1"/>
    <property type="molecule type" value="Genomic_DNA"/>
</dbReference>
<evidence type="ECO:0000256" key="1">
    <source>
        <dbReference type="RuleBase" id="RU004003"/>
    </source>
</evidence>
<dbReference type="AlphaFoldDB" id="A0A845Q904"/>
<dbReference type="PROSITE" id="PS50914">
    <property type="entry name" value="BON"/>
    <property type="match status" value="1"/>
</dbReference>
<dbReference type="Proteomes" id="UP000470384">
    <property type="component" value="Unassembled WGS sequence"/>
</dbReference>
<sequence length="498" mass="52291">MNRATTTPQFLCQAVLAAGLAFVLSAAPAAAPTSAAQLLGGEEGTPVVRVDPGGEGANSQVMTLGLNKAAVVELPVDASDVLISNPEIADAIVRSARRTYLLGMEVGETNAFFFDQAGRQVLNLEIRVERDIDSLLGVLGRHLPSSRIDVEAINENIMLTGIVPNAAASSKARDIAARFVGDPEKVLNMLAIEGKEQVLLKVTIAEMQRSLIKQLGIDLSAITSIGDLALRLNTANNFSLQGQSLGGLNTTPRNFGVGGSDLIDGAVAALERNGLLRTLAEPTLTAISGESANFLVGGEFPVPSDRDRNGNVRIEFKPFGVGLAFTPVVLSDGRISMKISTEVSELSSEGAFVSQGGTATDTEGNVVQINGITIPALRVRRAETAVELPSGGSLALAGLLQESTRQNIDGVPGAKDIPILGSLFRSRDYLNAETELVVIVTPYLVDPKNESDFVLPTDDQVPASDIDTILMGRLNGTYGANASDVKKQLQGPVGFVLE</sequence>
<organism evidence="4 5">
    <name type="scientific">Pyruvatibacter mobilis</name>
    <dbReference type="NCBI Taxonomy" id="1712261"/>
    <lineage>
        <taxon>Bacteria</taxon>
        <taxon>Pseudomonadati</taxon>
        <taxon>Pseudomonadota</taxon>
        <taxon>Alphaproteobacteria</taxon>
        <taxon>Hyphomicrobiales</taxon>
        <taxon>Parvibaculaceae</taxon>
        <taxon>Pyruvatibacter</taxon>
    </lineage>
</organism>
<feature type="chain" id="PRO_5032290974" evidence="2">
    <location>
        <begin position="27"/>
        <end position="498"/>
    </location>
</feature>
<name>A0A845Q904_9HYPH</name>
<proteinExistence type="inferred from homology"/>
<dbReference type="InterPro" id="IPR032789">
    <property type="entry name" value="T2SS-T3SS_pil_N"/>
</dbReference>
<dbReference type="InterPro" id="IPR004846">
    <property type="entry name" value="T2SS/T3SS_dom"/>
</dbReference>
<evidence type="ECO:0000256" key="2">
    <source>
        <dbReference type="SAM" id="SignalP"/>
    </source>
</evidence>
<dbReference type="InterPro" id="IPR050810">
    <property type="entry name" value="Bact_Secretion_Sys_Channel"/>
</dbReference>
<dbReference type="Pfam" id="PF00263">
    <property type="entry name" value="Secretin"/>
    <property type="match status" value="1"/>
</dbReference>
<dbReference type="Pfam" id="PF04972">
    <property type="entry name" value="BON"/>
    <property type="match status" value="1"/>
</dbReference>
<reference evidence="4 5" key="1">
    <citation type="journal article" date="2016" name="Int. J. Syst. Evol. Microbiol.">
        <title>Pyruvatibacter mobilis gen. nov., sp. nov., a marine bacterium from the culture broth of Picochlorum sp. 122.</title>
        <authorList>
            <person name="Wang G."/>
            <person name="Tang M."/>
            <person name="Wu H."/>
            <person name="Dai S."/>
            <person name="Li T."/>
            <person name="Chen C."/>
            <person name="He H."/>
            <person name="Fan J."/>
            <person name="Xiang W."/>
            <person name="Li X."/>
        </authorList>
    </citation>
    <scope>NUCLEOTIDE SEQUENCE [LARGE SCALE GENOMIC DNA]</scope>
    <source>
        <strain evidence="4 5">GYP-11</strain>
    </source>
</reference>